<comment type="caution">
    <text evidence="2">The sequence shown here is derived from an EMBL/GenBank/DDBJ whole genome shotgun (WGS) entry which is preliminary data.</text>
</comment>
<feature type="transmembrane region" description="Helical" evidence="1">
    <location>
        <begin position="61"/>
        <end position="83"/>
    </location>
</feature>
<proteinExistence type="predicted"/>
<evidence type="ECO:0000256" key="1">
    <source>
        <dbReference type="SAM" id="Phobius"/>
    </source>
</evidence>
<sequence>MLLKLCRKPYLPTRLAAQPRVDLDYNCISDTSTWKCSSEKASNIMISQEQVLMCLDTRTKMIIVIIGTVVLCIIGMAICLSCCSLRREAEKQADFVCTAFVQDSQ</sequence>
<dbReference type="AlphaFoldDB" id="A0A815PWM5"/>
<dbReference type="Proteomes" id="UP000663852">
    <property type="component" value="Unassembled WGS sequence"/>
</dbReference>
<evidence type="ECO:0000313" key="3">
    <source>
        <dbReference type="Proteomes" id="UP000663852"/>
    </source>
</evidence>
<accession>A0A815PWM5</accession>
<gene>
    <name evidence="2" type="ORF">EDS130_LOCUS39725</name>
</gene>
<organism evidence="2 3">
    <name type="scientific">Adineta ricciae</name>
    <name type="common">Rotifer</name>
    <dbReference type="NCBI Taxonomy" id="249248"/>
    <lineage>
        <taxon>Eukaryota</taxon>
        <taxon>Metazoa</taxon>
        <taxon>Spiralia</taxon>
        <taxon>Gnathifera</taxon>
        <taxon>Rotifera</taxon>
        <taxon>Eurotatoria</taxon>
        <taxon>Bdelloidea</taxon>
        <taxon>Adinetida</taxon>
        <taxon>Adinetidae</taxon>
        <taxon>Adineta</taxon>
    </lineage>
</organism>
<reference evidence="2" key="1">
    <citation type="submission" date="2021-02" db="EMBL/GenBank/DDBJ databases">
        <authorList>
            <person name="Nowell W R."/>
        </authorList>
    </citation>
    <scope>NUCLEOTIDE SEQUENCE</scope>
</reference>
<keyword evidence="1" id="KW-1133">Transmembrane helix</keyword>
<keyword evidence="1" id="KW-0472">Membrane</keyword>
<dbReference type="EMBL" id="CAJNOJ010000454">
    <property type="protein sequence ID" value="CAF1454303.1"/>
    <property type="molecule type" value="Genomic_DNA"/>
</dbReference>
<keyword evidence="1" id="KW-0812">Transmembrane</keyword>
<protein>
    <submittedName>
        <fullName evidence="2">Uncharacterized protein</fullName>
    </submittedName>
</protein>
<evidence type="ECO:0000313" key="2">
    <source>
        <dbReference type="EMBL" id="CAF1454303.1"/>
    </source>
</evidence>
<name>A0A815PWM5_ADIRI</name>